<feature type="compositionally biased region" description="Polar residues" evidence="1">
    <location>
        <begin position="134"/>
        <end position="144"/>
    </location>
</feature>
<feature type="compositionally biased region" description="Polar residues" evidence="1">
    <location>
        <begin position="186"/>
        <end position="198"/>
    </location>
</feature>
<dbReference type="EMBL" id="UYYB01022353">
    <property type="protein sequence ID" value="VDM71844.1"/>
    <property type="molecule type" value="Genomic_DNA"/>
</dbReference>
<feature type="region of interest" description="Disordered" evidence="1">
    <location>
        <begin position="16"/>
        <end position="42"/>
    </location>
</feature>
<evidence type="ECO:0000256" key="1">
    <source>
        <dbReference type="SAM" id="MobiDB-lite"/>
    </source>
</evidence>
<evidence type="ECO:0000313" key="3">
    <source>
        <dbReference type="Proteomes" id="UP000270094"/>
    </source>
</evidence>
<proteinExistence type="predicted"/>
<protein>
    <submittedName>
        <fullName evidence="2">Uncharacterized protein</fullName>
    </submittedName>
</protein>
<evidence type="ECO:0000313" key="2">
    <source>
        <dbReference type="EMBL" id="VDM71844.1"/>
    </source>
</evidence>
<keyword evidence="3" id="KW-1185">Reference proteome</keyword>
<sequence>MAAIKRASEAREALADFSIGGGAPVPLPGLPPANRGGRPRLGDYMDFYRNKMAAGGTNPTGYVPPPHTGPYQQLPAVAGAAPYYGVHPGQATQIQTGHPGGYIAPPSPAPSSIPDSSTYPYQHFPEEHGRPSPMLQQHPYSQVSPMPATSYAAQAIAHNPALGLPAHLQGAQAPKLQTITPPPQSYAPQPQLPQSNHTHVPVSGQYPPGQFQQYPGSGVPTPAVATPISSVNAPAPVPSGQWNTSQQVSVKAETS</sequence>
<reference evidence="2 3" key="1">
    <citation type="submission" date="2018-11" db="EMBL/GenBank/DDBJ databases">
        <authorList>
            <consortium name="Pathogen Informatics"/>
        </authorList>
    </citation>
    <scope>NUCLEOTIDE SEQUENCE [LARGE SCALE GENOMIC DNA]</scope>
</reference>
<feature type="region of interest" description="Disordered" evidence="1">
    <location>
        <begin position="105"/>
        <end position="145"/>
    </location>
</feature>
<name>A0A3P7J1N4_STRVU</name>
<gene>
    <name evidence="2" type="ORF">SVUK_LOCUS6842</name>
</gene>
<feature type="compositionally biased region" description="Polar residues" evidence="1">
    <location>
        <begin position="240"/>
        <end position="255"/>
    </location>
</feature>
<dbReference type="Proteomes" id="UP000270094">
    <property type="component" value="Unassembled WGS sequence"/>
</dbReference>
<organism evidence="2 3">
    <name type="scientific">Strongylus vulgaris</name>
    <name type="common">Blood worm</name>
    <dbReference type="NCBI Taxonomy" id="40348"/>
    <lineage>
        <taxon>Eukaryota</taxon>
        <taxon>Metazoa</taxon>
        <taxon>Ecdysozoa</taxon>
        <taxon>Nematoda</taxon>
        <taxon>Chromadorea</taxon>
        <taxon>Rhabditida</taxon>
        <taxon>Rhabditina</taxon>
        <taxon>Rhabditomorpha</taxon>
        <taxon>Strongyloidea</taxon>
        <taxon>Strongylidae</taxon>
        <taxon>Strongylus</taxon>
    </lineage>
</organism>
<feature type="compositionally biased region" description="Low complexity" evidence="1">
    <location>
        <begin position="203"/>
        <end position="218"/>
    </location>
</feature>
<feature type="region of interest" description="Disordered" evidence="1">
    <location>
        <begin position="176"/>
        <end position="255"/>
    </location>
</feature>
<dbReference type="AlphaFoldDB" id="A0A3P7J1N4"/>
<accession>A0A3P7J1N4</accession>